<dbReference type="Proteomes" id="UP000478052">
    <property type="component" value="Unassembled WGS sequence"/>
</dbReference>
<evidence type="ECO:0000313" key="1">
    <source>
        <dbReference type="EMBL" id="KAF0761195.1"/>
    </source>
</evidence>
<name>A0A6G0YU77_APHCR</name>
<protein>
    <submittedName>
        <fullName evidence="1">MULE domain-containing protein</fullName>
    </submittedName>
</protein>
<gene>
    <name evidence="1" type="ORF">FWK35_00013839</name>
</gene>
<organism evidence="1 2">
    <name type="scientific">Aphis craccivora</name>
    <name type="common">Cowpea aphid</name>
    <dbReference type="NCBI Taxonomy" id="307492"/>
    <lineage>
        <taxon>Eukaryota</taxon>
        <taxon>Metazoa</taxon>
        <taxon>Ecdysozoa</taxon>
        <taxon>Arthropoda</taxon>
        <taxon>Hexapoda</taxon>
        <taxon>Insecta</taxon>
        <taxon>Pterygota</taxon>
        <taxon>Neoptera</taxon>
        <taxon>Paraneoptera</taxon>
        <taxon>Hemiptera</taxon>
        <taxon>Sternorrhyncha</taxon>
        <taxon>Aphidomorpha</taxon>
        <taxon>Aphidoidea</taxon>
        <taxon>Aphididae</taxon>
        <taxon>Aphidini</taxon>
        <taxon>Aphis</taxon>
        <taxon>Aphis</taxon>
    </lineage>
</organism>
<dbReference type="AlphaFoldDB" id="A0A6G0YU77"/>
<comment type="caution">
    <text evidence="1">The sequence shown here is derived from an EMBL/GenBank/DDBJ whole genome shotgun (WGS) entry which is preliminary data.</text>
</comment>
<keyword evidence="2" id="KW-1185">Reference proteome</keyword>
<sequence length="101" mass="12064">MTIIQIKYSLYTNLLRTSIHPKLPNSMHEIKTNKQENFLLVNDKPNVIVRFSTKSNLEYKIFKLICKLCPKLFMQLFTIYELHNDNNYVPLIFIFTTKQSH</sequence>
<accession>A0A6G0YU77</accession>
<dbReference type="EMBL" id="VUJU01002468">
    <property type="protein sequence ID" value="KAF0761195.1"/>
    <property type="molecule type" value="Genomic_DNA"/>
</dbReference>
<evidence type="ECO:0000313" key="2">
    <source>
        <dbReference type="Proteomes" id="UP000478052"/>
    </source>
</evidence>
<reference evidence="1 2" key="1">
    <citation type="submission" date="2019-08" db="EMBL/GenBank/DDBJ databases">
        <title>Whole genome of Aphis craccivora.</title>
        <authorList>
            <person name="Voronova N.V."/>
            <person name="Shulinski R.S."/>
            <person name="Bandarenka Y.V."/>
            <person name="Zhorov D.G."/>
            <person name="Warner D."/>
        </authorList>
    </citation>
    <scope>NUCLEOTIDE SEQUENCE [LARGE SCALE GENOMIC DNA]</scope>
    <source>
        <strain evidence="1">180601</strain>
        <tissue evidence="1">Whole Body</tissue>
    </source>
</reference>
<proteinExistence type="predicted"/>